<evidence type="ECO:0008006" key="3">
    <source>
        <dbReference type="Google" id="ProtNLM"/>
    </source>
</evidence>
<reference evidence="1" key="1">
    <citation type="submission" date="2023-10" db="EMBL/GenBank/DDBJ databases">
        <authorList>
            <person name="Chen Y."/>
            <person name="Shah S."/>
            <person name="Dougan E. K."/>
            <person name="Thang M."/>
            <person name="Chan C."/>
        </authorList>
    </citation>
    <scope>NUCLEOTIDE SEQUENCE [LARGE SCALE GENOMIC DNA]</scope>
</reference>
<proteinExistence type="predicted"/>
<protein>
    <recommendedName>
        <fullName evidence="3">Ribosome biogenesis protein NOP53</fullName>
    </recommendedName>
</protein>
<evidence type="ECO:0000313" key="2">
    <source>
        <dbReference type="Proteomes" id="UP001189429"/>
    </source>
</evidence>
<feature type="non-terminal residue" evidence="1">
    <location>
        <position position="1"/>
    </location>
</feature>
<keyword evidence="2" id="KW-1185">Reference proteome</keyword>
<evidence type="ECO:0000313" key="1">
    <source>
        <dbReference type="EMBL" id="CAK0897908.1"/>
    </source>
</evidence>
<organism evidence="1 2">
    <name type="scientific">Prorocentrum cordatum</name>
    <dbReference type="NCBI Taxonomy" id="2364126"/>
    <lineage>
        <taxon>Eukaryota</taxon>
        <taxon>Sar</taxon>
        <taxon>Alveolata</taxon>
        <taxon>Dinophyceae</taxon>
        <taxon>Prorocentrales</taxon>
        <taxon>Prorocentraceae</taxon>
        <taxon>Prorocentrum</taxon>
    </lineage>
</organism>
<gene>
    <name evidence="1" type="ORF">PCOR1329_LOCUS75953</name>
</gene>
<name>A0ABN9XIV7_9DINO</name>
<dbReference type="Proteomes" id="UP001189429">
    <property type="component" value="Unassembled WGS sequence"/>
</dbReference>
<dbReference type="EMBL" id="CAUYUJ010020398">
    <property type="protein sequence ID" value="CAK0897908.1"/>
    <property type="molecule type" value="Genomic_DNA"/>
</dbReference>
<feature type="non-terminal residue" evidence="1">
    <location>
        <position position="183"/>
    </location>
</feature>
<comment type="caution">
    <text evidence="1">The sequence shown here is derived from an EMBL/GenBank/DDBJ whole genome shotgun (WGS) entry which is preliminary data.</text>
</comment>
<accession>A0ABN9XIV7</accession>
<sequence length="183" mass="20389">DIELGLDHRAVKLSLQLPGRRKKRTSKHCAKNVDWRSVDAQKFEHAVTAALRSKLDSTAGDELVASTMCGASDGALNEASQACAAKGPAPKKRQELPLSIPEFINERRRAKAAQGEIDYRPLTGISKQLQKELRAWEMQKRKSRIASILEQRRGIGQIQDIDNGLRKQRLTSVKDKNGDVHTD</sequence>